<evidence type="ECO:0000259" key="6">
    <source>
        <dbReference type="PROSITE" id="PS50949"/>
    </source>
</evidence>
<dbReference type="Gene3D" id="1.10.10.10">
    <property type="entry name" value="Winged helix-like DNA-binding domain superfamily/Winged helix DNA-binding domain"/>
    <property type="match status" value="1"/>
</dbReference>
<dbReference type="Pfam" id="PF00392">
    <property type="entry name" value="GntR"/>
    <property type="match status" value="1"/>
</dbReference>
<dbReference type="RefSeq" id="WP_087042730.1">
    <property type="nucleotide sequence ID" value="NZ_FCOB02000002.1"/>
</dbReference>
<keyword evidence="2" id="KW-0663">Pyridoxal phosphate</keyword>
<evidence type="ECO:0000256" key="4">
    <source>
        <dbReference type="ARBA" id="ARBA00023125"/>
    </source>
</evidence>
<keyword evidence="8" id="KW-1185">Reference proteome</keyword>
<dbReference type="InterPro" id="IPR015424">
    <property type="entry name" value="PyrdxlP-dep_Trfase"/>
</dbReference>
<reference evidence="7" key="1">
    <citation type="submission" date="2016-01" db="EMBL/GenBank/DDBJ databases">
        <authorList>
            <person name="Peeters C."/>
        </authorList>
    </citation>
    <scope>NUCLEOTIDE SEQUENCE [LARGE SCALE GENOMIC DNA]</scope>
    <source>
        <strain evidence="7">LMG 29326</strain>
    </source>
</reference>
<evidence type="ECO:0000256" key="3">
    <source>
        <dbReference type="ARBA" id="ARBA00023015"/>
    </source>
</evidence>
<dbReference type="SUPFAM" id="SSF53383">
    <property type="entry name" value="PLP-dependent transferases"/>
    <property type="match status" value="1"/>
</dbReference>
<feature type="domain" description="HTH gntR-type" evidence="6">
    <location>
        <begin position="4"/>
        <end position="72"/>
    </location>
</feature>
<dbReference type="InterPro" id="IPR004839">
    <property type="entry name" value="Aminotransferase_I/II_large"/>
</dbReference>
<dbReference type="GO" id="GO:0030170">
    <property type="term" value="F:pyridoxal phosphate binding"/>
    <property type="evidence" value="ECO:0007669"/>
    <property type="project" value="InterPro"/>
</dbReference>
<keyword evidence="4" id="KW-0238">DNA-binding</keyword>
<evidence type="ECO:0000256" key="1">
    <source>
        <dbReference type="ARBA" id="ARBA00005384"/>
    </source>
</evidence>
<keyword evidence="5" id="KW-0804">Transcription</keyword>
<comment type="similarity">
    <text evidence="1">In the C-terminal section; belongs to the class-I pyridoxal-phosphate-dependent aminotransferase family.</text>
</comment>
<dbReference type="STRING" id="1777144.AWB83_00564"/>
<dbReference type="GO" id="GO:0003700">
    <property type="term" value="F:DNA-binding transcription factor activity"/>
    <property type="evidence" value="ECO:0007669"/>
    <property type="project" value="InterPro"/>
</dbReference>
<dbReference type="EMBL" id="FCOB02000002">
    <property type="protein sequence ID" value="SAK44628.1"/>
    <property type="molecule type" value="Genomic_DNA"/>
</dbReference>
<dbReference type="Pfam" id="PF00155">
    <property type="entry name" value="Aminotran_1_2"/>
    <property type="match status" value="1"/>
</dbReference>
<dbReference type="PANTHER" id="PTHR46577:SF1">
    <property type="entry name" value="HTH-TYPE TRANSCRIPTIONAL REGULATORY PROTEIN GABR"/>
    <property type="match status" value="1"/>
</dbReference>
<dbReference type="AlphaFoldDB" id="A0A157ZGI8"/>
<keyword evidence="3" id="KW-0805">Transcription regulation</keyword>
<dbReference type="SMART" id="SM00345">
    <property type="entry name" value="HTH_GNTR"/>
    <property type="match status" value="1"/>
</dbReference>
<dbReference type="Gene3D" id="3.40.640.10">
    <property type="entry name" value="Type I PLP-dependent aspartate aminotransferase-like (Major domain)"/>
    <property type="match status" value="1"/>
</dbReference>
<dbReference type="GO" id="GO:0003677">
    <property type="term" value="F:DNA binding"/>
    <property type="evidence" value="ECO:0007669"/>
    <property type="project" value="UniProtKB-KW"/>
</dbReference>
<gene>
    <name evidence="7" type="ORF">AWB83_00564</name>
</gene>
<proteinExistence type="inferred from homology"/>
<evidence type="ECO:0000313" key="8">
    <source>
        <dbReference type="Proteomes" id="UP000054978"/>
    </source>
</evidence>
<evidence type="ECO:0000256" key="2">
    <source>
        <dbReference type="ARBA" id="ARBA00022898"/>
    </source>
</evidence>
<dbReference type="Gene3D" id="3.90.1150.10">
    <property type="entry name" value="Aspartate Aminotransferase, domain 1"/>
    <property type="match status" value="1"/>
</dbReference>
<protein>
    <submittedName>
        <fullName evidence="7">GntR family transcriptional regulator</fullName>
    </submittedName>
</protein>
<dbReference type="OrthoDB" id="9804020at2"/>
<accession>A0A157ZGI8</accession>
<organism evidence="7 8">
    <name type="scientific">Caballeronia ptereochthonis</name>
    <dbReference type="NCBI Taxonomy" id="1777144"/>
    <lineage>
        <taxon>Bacteria</taxon>
        <taxon>Pseudomonadati</taxon>
        <taxon>Pseudomonadota</taxon>
        <taxon>Betaproteobacteria</taxon>
        <taxon>Burkholderiales</taxon>
        <taxon>Burkholderiaceae</taxon>
        <taxon>Caballeronia</taxon>
    </lineage>
</organism>
<dbReference type="InterPro" id="IPR036388">
    <property type="entry name" value="WH-like_DNA-bd_sf"/>
</dbReference>
<name>A0A157ZGI8_9BURK</name>
<dbReference type="PROSITE" id="PS50949">
    <property type="entry name" value="HTH_GNTR"/>
    <property type="match status" value="1"/>
</dbReference>
<dbReference type="InterPro" id="IPR015421">
    <property type="entry name" value="PyrdxlP-dep_Trfase_major"/>
</dbReference>
<dbReference type="CDD" id="cd07377">
    <property type="entry name" value="WHTH_GntR"/>
    <property type="match status" value="1"/>
</dbReference>
<dbReference type="Proteomes" id="UP000054978">
    <property type="component" value="Unassembled WGS sequence"/>
</dbReference>
<dbReference type="InterPro" id="IPR015422">
    <property type="entry name" value="PyrdxlP-dep_Trfase_small"/>
</dbReference>
<dbReference type="InterPro" id="IPR051446">
    <property type="entry name" value="HTH_trans_reg/aminotransferase"/>
</dbReference>
<dbReference type="PANTHER" id="PTHR46577">
    <property type="entry name" value="HTH-TYPE TRANSCRIPTIONAL REGULATORY PROTEIN GABR"/>
    <property type="match status" value="1"/>
</dbReference>
<dbReference type="InterPro" id="IPR000524">
    <property type="entry name" value="Tscrpt_reg_HTH_GntR"/>
</dbReference>
<dbReference type="CDD" id="cd00609">
    <property type="entry name" value="AAT_like"/>
    <property type="match status" value="1"/>
</dbReference>
<dbReference type="SUPFAM" id="SSF46785">
    <property type="entry name" value="Winged helix' DNA-binding domain"/>
    <property type="match status" value="1"/>
</dbReference>
<sequence>MPKPPRYKHLVDRFADDIRSGRLKPGARLPTHRQLAASEGLGLVTATRVYAELGAMGLVSGETGRGTFVKETTLSRELGIDQVAIAADMVDLNFNYPALAGQAELLRNALRQLSSAGDLEALLRYQPHGGRVHERASVARHLVRRGLSVTGGNVMLVDGAQHGLATTVMALLKPGDVVAVDALTYTGFKLLAEAHRLELAPLPGSGGGPDFDALETLCKRRRVRAIYTMPTLHNPLGWVLKASRRKQLVSIARKHGLFIIEDAAYAFLADDAPPPLAAIAPELTVYVSGFSKSVATGLRVGYVVAPLEWAPMIERAIRVTTWNTPGVMTAIACGWLEDGTVERLEAEKRADASMRQAIAASALGRLKRVAHPASYFVWLPMPEEVRADRIAAALMRERISVSTAEPFCTAAHVPHALRLALGSVDVGTLEEALRRVQQVVEAHAC</sequence>
<comment type="caution">
    <text evidence="7">The sequence shown here is derived from an EMBL/GenBank/DDBJ whole genome shotgun (WGS) entry which is preliminary data.</text>
</comment>
<evidence type="ECO:0000256" key="5">
    <source>
        <dbReference type="ARBA" id="ARBA00023163"/>
    </source>
</evidence>
<evidence type="ECO:0000313" key="7">
    <source>
        <dbReference type="EMBL" id="SAK44628.1"/>
    </source>
</evidence>
<dbReference type="InterPro" id="IPR036390">
    <property type="entry name" value="WH_DNA-bd_sf"/>
</dbReference>